<gene>
    <name evidence="7" type="ORF">AY601_4827</name>
</gene>
<dbReference type="Gene3D" id="1.10.10.10">
    <property type="entry name" value="Winged helix-like DNA-binding domain superfamily/Winged helix DNA-binding domain"/>
    <property type="match status" value="1"/>
</dbReference>
<sequence length="234" mass="27209">MSCDFSAGLAEIRLSASSRNYYYLVSFSKCILAGRMVNINQTDEKSLLLQLKNGDELAFEILYNNYKFRIAGNLFKLLKSDDLVKEILQELFFKIWEVRRNIDPEKSFKSYLFLIAENLVHDYFRKVAKDRRLLAKMVASSSELYLHIEEDILSKEKARKLQQVVNLMPPQRKMVFTLCKLEGKSYKEVEEIMGINGKTISSHMLQANRFLRAYFKNSSTLTIPLVLSVLFKGF</sequence>
<dbReference type="PATRIC" id="fig|188932.3.peg.4999"/>
<dbReference type="GO" id="GO:0003677">
    <property type="term" value="F:DNA binding"/>
    <property type="evidence" value="ECO:0007669"/>
    <property type="project" value="InterPro"/>
</dbReference>
<protein>
    <submittedName>
        <fullName evidence="7">RNA polymerase ECF-type sigma factor</fullName>
    </submittedName>
</protein>
<feature type="domain" description="RNA polymerase sigma factor 70 region 4 type 2" evidence="6">
    <location>
        <begin position="159"/>
        <end position="207"/>
    </location>
</feature>
<evidence type="ECO:0000256" key="2">
    <source>
        <dbReference type="ARBA" id="ARBA00023015"/>
    </source>
</evidence>
<keyword evidence="3" id="KW-0731">Sigma factor</keyword>
<reference evidence="7 8" key="1">
    <citation type="submission" date="2016-03" db="EMBL/GenBank/DDBJ databases">
        <title>Complete genome sequence of Pedobacter cryoconitis PAMC 27485.</title>
        <authorList>
            <person name="Lee J."/>
            <person name="Kim O.-S."/>
        </authorList>
    </citation>
    <scope>NUCLEOTIDE SEQUENCE [LARGE SCALE GENOMIC DNA]</scope>
    <source>
        <strain evidence="7 8">PAMC 27485</strain>
    </source>
</reference>
<dbReference type="NCBIfam" id="TIGR02937">
    <property type="entry name" value="sigma70-ECF"/>
    <property type="match status" value="1"/>
</dbReference>
<dbReference type="Pfam" id="PF08281">
    <property type="entry name" value="Sigma70_r4_2"/>
    <property type="match status" value="1"/>
</dbReference>
<keyword evidence="8" id="KW-1185">Reference proteome</keyword>
<dbReference type="InterPro" id="IPR036388">
    <property type="entry name" value="WH-like_DNA-bd_sf"/>
</dbReference>
<dbReference type="InterPro" id="IPR013325">
    <property type="entry name" value="RNA_pol_sigma_r2"/>
</dbReference>
<dbReference type="Pfam" id="PF04542">
    <property type="entry name" value="Sigma70_r2"/>
    <property type="match status" value="1"/>
</dbReference>
<dbReference type="SUPFAM" id="SSF88659">
    <property type="entry name" value="Sigma3 and sigma4 domains of RNA polymerase sigma factors"/>
    <property type="match status" value="1"/>
</dbReference>
<dbReference type="InterPro" id="IPR039425">
    <property type="entry name" value="RNA_pol_sigma-70-like"/>
</dbReference>
<dbReference type="Gene3D" id="1.10.1740.10">
    <property type="match status" value="1"/>
</dbReference>
<dbReference type="InterPro" id="IPR014284">
    <property type="entry name" value="RNA_pol_sigma-70_dom"/>
</dbReference>
<dbReference type="GO" id="GO:0016987">
    <property type="term" value="F:sigma factor activity"/>
    <property type="evidence" value="ECO:0007669"/>
    <property type="project" value="UniProtKB-KW"/>
</dbReference>
<dbReference type="GO" id="GO:0006352">
    <property type="term" value="P:DNA-templated transcription initiation"/>
    <property type="evidence" value="ECO:0007669"/>
    <property type="project" value="InterPro"/>
</dbReference>
<dbReference type="KEGG" id="pcm:AY601_4827"/>
<dbReference type="InterPro" id="IPR013324">
    <property type="entry name" value="RNA_pol_sigma_r3/r4-like"/>
</dbReference>
<accession>A0A127VK55</accession>
<evidence type="ECO:0000256" key="3">
    <source>
        <dbReference type="ARBA" id="ARBA00023082"/>
    </source>
</evidence>
<dbReference type="EMBL" id="CP014504">
    <property type="protein sequence ID" value="AMQ01648.1"/>
    <property type="molecule type" value="Genomic_DNA"/>
</dbReference>
<evidence type="ECO:0000256" key="1">
    <source>
        <dbReference type="ARBA" id="ARBA00010641"/>
    </source>
</evidence>
<dbReference type="SUPFAM" id="SSF88946">
    <property type="entry name" value="Sigma2 domain of RNA polymerase sigma factors"/>
    <property type="match status" value="1"/>
</dbReference>
<dbReference type="PANTHER" id="PTHR43133:SF46">
    <property type="entry name" value="RNA POLYMERASE SIGMA-70 FACTOR ECF SUBFAMILY"/>
    <property type="match status" value="1"/>
</dbReference>
<name>A0A127VK55_9SPHI</name>
<dbReference type="PANTHER" id="PTHR43133">
    <property type="entry name" value="RNA POLYMERASE ECF-TYPE SIGMA FACTO"/>
    <property type="match status" value="1"/>
</dbReference>
<dbReference type="InterPro" id="IPR007627">
    <property type="entry name" value="RNA_pol_sigma70_r2"/>
</dbReference>
<keyword evidence="2" id="KW-0805">Transcription regulation</keyword>
<evidence type="ECO:0000259" key="6">
    <source>
        <dbReference type="Pfam" id="PF08281"/>
    </source>
</evidence>
<evidence type="ECO:0000256" key="4">
    <source>
        <dbReference type="ARBA" id="ARBA00023163"/>
    </source>
</evidence>
<evidence type="ECO:0000313" key="7">
    <source>
        <dbReference type="EMBL" id="AMQ01648.1"/>
    </source>
</evidence>
<dbReference type="InterPro" id="IPR013249">
    <property type="entry name" value="RNA_pol_sigma70_r4_t2"/>
</dbReference>
<evidence type="ECO:0000313" key="8">
    <source>
        <dbReference type="Proteomes" id="UP000071561"/>
    </source>
</evidence>
<comment type="similarity">
    <text evidence="1">Belongs to the sigma-70 factor family. ECF subfamily.</text>
</comment>
<proteinExistence type="inferred from homology"/>
<dbReference type="AlphaFoldDB" id="A0A127VK55"/>
<dbReference type="RefSeq" id="WP_068406164.1">
    <property type="nucleotide sequence ID" value="NZ_CP014504.1"/>
</dbReference>
<feature type="domain" description="RNA polymerase sigma-70 region 2" evidence="5">
    <location>
        <begin position="62"/>
        <end position="127"/>
    </location>
</feature>
<evidence type="ECO:0000259" key="5">
    <source>
        <dbReference type="Pfam" id="PF04542"/>
    </source>
</evidence>
<organism evidence="7 8">
    <name type="scientific">Pedobacter cryoconitis</name>
    <dbReference type="NCBI Taxonomy" id="188932"/>
    <lineage>
        <taxon>Bacteria</taxon>
        <taxon>Pseudomonadati</taxon>
        <taxon>Bacteroidota</taxon>
        <taxon>Sphingobacteriia</taxon>
        <taxon>Sphingobacteriales</taxon>
        <taxon>Sphingobacteriaceae</taxon>
        <taxon>Pedobacter</taxon>
    </lineage>
</organism>
<dbReference type="Proteomes" id="UP000071561">
    <property type="component" value="Chromosome"/>
</dbReference>
<keyword evidence="4" id="KW-0804">Transcription</keyword>